<dbReference type="Gene3D" id="1.10.10.10">
    <property type="entry name" value="Winged helix-like DNA-binding domain superfamily/Winged helix DNA-binding domain"/>
    <property type="match status" value="1"/>
</dbReference>
<reference evidence="6 7" key="1">
    <citation type="submission" date="2019-06" db="EMBL/GenBank/DDBJ databases">
        <authorList>
            <person name="Li F."/>
        </authorList>
    </citation>
    <scope>NUCLEOTIDE SEQUENCE [LARGE SCALE GENOMIC DNA]</scope>
    <source>
        <strain evidence="6 7">10F1D-1</strain>
    </source>
</reference>
<dbReference type="InterPro" id="IPR036390">
    <property type="entry name" value="WH_DNA-bd_sf"/>
</dbReference>
<evidence type="ECO:0000256" key="1">
    <source>
        <dbReference type="ARBA" id="ARBA00009437"/>
    </source>
</evidence>
<keyword evidence="2" id="KW-0805">Transcription regulation</keyword>
<dbReference type="GO" id="GO:0003677">
    <property type="term" value="F:DNA binding"/>
    <property type="evidence" value="ECO:0007669"/>
    <property type="project" value="UniProtKB-KW"/>
</dbReference>
<dbReference type="PANTHER" id="PTHR30579:SF7">
    <property type="entry name" value="HTH-TYPE TRANSCRIPTIONAL REGULATOR LRHA-RELATED"/>
    <property type="match status" value="1"/>
</dbReference>
<evidence type="ECO:0000313" key="6">
    <source>
        <dbReference type="EMBL" id="TPW75861.1"/>
    </source>
</evidence>
<dbReference type="SUPFAM" id="SSF53850">
    <property type="entry name" value="Periplasmic binding protein-like II"/>
    <property type="match status" value="1"/>
</dbReference>
<keyword evidence="4" id="KW-0804">Transcription</keyword>
<name>A0A506XT37_9MICO</name>
<dbReference type="InterPro" id="IPR050176">
    <property type="entry name" value="LTTR"/>
</dbReference>
<evidence type="ECO:0000256" key="4">
    <source>
        <dbReference type="ARBA" id="ARBA00023163"/>
    </source>
</evidence>
<comment type="similarity">
    <text evidence="1">Belongs to the LysR transcriptional regulatory family.</text>
</comment>
<dbReference type="PROSITE" id="PS50931">
    <property type="entry name" value="HTH_LYSR"/>
    <property type="match status" value="1"/>
</dbReference>
<dbReference type="InterPro" id="IPR000847">
    <property type="entry name" value="LysR_HTH_N"/>
</dbReference>
<dbReference type="FunFam" id="1.10.10.10:FF:000001">
    <property type="entry name" value="LysR family transcriptional regulator"/>
    <property type="match status" value="1"/>
</dbReference>
<feature type="domain" description="HTH lysR-type" evidence="5">
    <location>
        <begin position="2"/>
        <end position="59"/>
    </location>
</feature>
<evidence type="ECO:0000313" key="7">
    <source>
        <dbReference type="Proteomes" id="UP000316252"/>
    </source>
</evidence>
<dbReference type="AlphaFoldDB" id="A0A506XT37"/>
<dbReference type="RefSeq" id="WP_141163219.1">
    <property type="nucleotide sequence ID" value="NZ_VHQG01000002.1"/>
</dbReference>
<evidence type="ECO:0000256" key="2">
    <source>
        <dbReference type="ARBA" id="ARBA00023015"/>
    </source>
</evidence>
<dbReference type="Gene3D" id="3.40.190.10">
    <property type="entry name" value="Periplasmic binding protein-like II"/>
    <property type="match status" value="2"/>
</dbReference>
<dbReference type="Pfam" id="PF03466">
    <property type="entry name" value="LysR_substrate"/>
    <property type="match status" value="1"/>
</dbReference>
<proteinExistence type="inferred from homology"/>
<dbReference type="PANTHER" id="PTHR30579">
    <property type="entry name" value="TRANSCRIPTIONAL REGULATOR"/>
    <property type="match status" value="1"/>
</dbReference>
<comment type="caution">
    <text evidence="6">The sequence shown here is derived from an EMBL/GenBank/DDBJ whole genome shotgun (WGS) entry which is preliminary data.</text>
</comment>
<dbReference type="PRINTS" id="PR00039">
    <property type="entry name" value="HTHLYSR"/>
</dbReference>
<dbReference type="SUPFAM" id="SSF46785">
    <property type="entry name" value="Winged helix' DNA-binding domain"/>
    <property type="match status" value="1"/>
</dbReference>
<dbReference type="GO" id="GO:0003700">
    <property type="term" value="F:DNA-binding transcription factor activity"/>
    <property type="evidence" value="ECO:0007669"/>
    <property type="project" value="InterPro"/>
</dbReference>
<gene>
    <name evidence="6" type="ORF">FJ657_08360</name>
</gene>
<keyword evidence="7" id="KW-1185">Reference proteome</keyword>
<evidence type="ECO:0000256" key="3">
    <source>
        <dbReference type="ARBA" id="ARBA00023125"/>
    </source>
</evidence>
<organism evidence="6 7">
    <name type="scientific">Schumannella soli</name>
    <dbReference type="NCBI Taxonomy" id="2590779"/>
    <lineage>
        <taxon>Bacteria</taxon>
        <taxon>Bacillati</taxon>
        <taxon>Actinomycetota</taxon>
        <taxon>Actinomycetes</taxon>
        <taxon>Micrococcales</taxon>
        <taxon>Microbacteriaceae</taxon>
        <taxon>Schumannella</taxon>
    </lineage>
</organism>
<dbReference type="InterPro" id="IPR036388">
    <property type="entry name" value="WH-like_DNA-bd_sf"/>
</dbReference>
<protein>
    <submittedName>
        <fullName evidence="6">LysR family transcriptional regulator</fullName>
    </submittedName>
</protein>
<dbReference type="Pfam" id="PF00126">
    <property type="entry name" value="HTH_1"/>
    <property type="match status" value="1"/>
</dbReference>
<sequence length="288" mass="31263">MFDPQLLRSFTAVAETLSFTRAAEQLGLSQPTVSQHVQRLESAAGRALVQRDTRQVALTDNGRAMLGFARGILAAHDGAAAYFSGSAMRGRLRFGSADDLAQTELPRILRRFRRVHPQITLELTVAQSGMLARRLAAGALDLVFVKQESGSAEGRLVRRERLVWVAHRDLEIDPAAPLPLVAYQAPSLSRSVALQALEDAGRSWRITCTVKEINGVHAALRAGLGVTVLPQNLVPENLRDVTAQLGLPLLREVDFTLLDNPRAPREPVEALIAAIIGTDGPAGSRHDR</sequence>
<dbReference type="InterPro" id="IPR005119">
    <property type="entry name" value="LysR_subst-bd"/>
</dbReference>
<dbReference type="OrthoDB" id="9789529at2"/>
<evidence type="ECO:0000259" key="5">
    <source>
        <dbReference type="PROSITE" id="PS50931"/>
    </source>
</evidence>
<dbReference type="Proteomes" id="UP000316252">
    <property type="component" value="Unassembled WGS sequence"/>
</dbReference>
<accession>A0A506XT37</accession>
<dbReference type="EMBL" id="VHQG01000002">
    <property type="protein sequence ID" value="TPW75861.1"/>
    <property type="molecule type" value="Genomic_DNA"/>
</dbReference>
<keyword evidence="3" id="KW-0238">DNA-binding</keyword>